<evidence type="ECO:0000256" key="5">
    <source>
        <dbReference type="ARBA" id="ARBA00022777"/>
    </source>
</evidence>
<keyword evidence="5 9" id="KW-0418">Kinase</keyword>
<dbReference type="InterPro" id="IPR000014">
    <property type="entry name" value="PAS"/>
</dbReference>
<comment type="catalytic activity">
    <reaction evidence="1">
        <text>ATP + protein L-histidine = ADP + protein N-phospho-L-histidine.</text>
        <dbReference type="EC" id="2.7.13.3"/>
    </reaction>
</comment>
<dbReference type="CDD" id="cd00130">
    <property type="entry name" value="PAS"/>
    <property type="match status" value="1"/>
</dbReference>
<organism evidence="9 10">
    <name type="scientific">Flaviflagellibacter deserti</name>
    <dbReference type="NCBI Taxonomy" id="2267266"/>
    <lineage>
        <taxon>Bacteria</taxon>
        <taxon>Pseudomonadati</taxon>
        <taxon>Pseudomonadota</taxon>
        <taxon>Alphaproteobacteria</taxon>
        <taxon>Hyphomicrobiales</taxon>
        <taxon>Flaviflagellibacter</taxon>
    </lineage>
</organism>
<evidence type="ECO:0000256" key="4">
    <source>
        <dbReference type="ARBA" id="ARBA00022679"/>
    </source>
</evidence>
<dbReference type="InterPro" id="IPR003661">
    <property type="entry name" value="HisK_dim/P_dom"/>
</dbReference>
<evidence type="ECO:0000259" key="8">
    <source>
        <dbReference type="PROSITE" id="PS50112"/>
    </source>
</evidence>
<dbReference type="InterPro" id="IPR013767">
    <property type="entry name" value="PAS_fold"/>
</dbReference>
<evidence type="ECO:0000256" key="2">
    <source>
        <dbReference type="ARBA" id="ARBA00012438"/>
    </source>
</evidence>
<dbReference type="PANTHER" id="PTHR43047:SF72">
    <property type="entry name" value="OSMOSENSING HISTIDINE PROTEIN KINASE SLN1"/>
    <property type="match status" value="1"/>
</dbReference>
<dbReference type="InterPro" id="IPR035965">
    <property type="entry name" value="PAS-like_dom_sf"/>
</dbReference>
<keyword evidence="3" id="KW-0597">Phosphoprotein</keyword>
<dbReference type="SMART" id="SM00388">
    <property type="entry name" value="HisKA"/>
    <property type="match status" value="1"/>
</dbReference>
<dbReference type="InterPro" id="IPR036097">
    <property type="entry name" value="HisK_dim/P_sf"/>
</dbReference>
<dbReference type="SUPFAM" id="SSF55874">
    <property type="entry name" value="ATPase domain of HSP90 chaperone/DNA topoisomerase II/histidine kinase"/>
    <property type="match status" value="1"/>
</dbReference>
<dbReference type="Pfam" id="PF00512">
    <property type="entry name" value="HisKA"/>
    <property type="match status" value="1"/>
</dbReference>
<protein>
    <recommendedName>
        <fullName evidence="2">histidine kinase</fullName>
        <ecNumber evidence="2">2.7.13.3</ecNumber>
    </recommendedName>
</protein>
<reference evidence="10" key="1">
    <citation type="journal article" date="2019" name="Int. J. Syst. Evol. Microbiol.">
        <title>The Global Catalogue of Microorganisms (GCM) 10K type strain sequencing project: providing services to taxonomists for standard genome sequencing and annotation.</title>
        <authorList>
            <consortium name="The Broad Institute Genomics Platform"/>
            <consortium name="The Broad Institute Genome Sequencing Center for Infectious Disease"/>
            <person name="Wu L."/>
            <person name="Ma J."/>
        </authorList>
    </citation>
    <scope>NUCLEOTIDE SEQUENCE [LARGE SCALE GENOMIC DNA]</scope>
    <source>
        <strain evidence="10">CGMCC 1.16444</strain>
    </source>
</reference>
<dbReference type="CDD" id="cd00082">
    <property type="entry name" value="HisKA"/>
    <property type="match status" value="1"/>
</dbReference>
<dbReference type="Gene3D" id="3.30.450.20">
    <property type="entry name" value="PAS domain"/>
    <property type="match status" value="1"/>
</dbReference>
<feature type="compositionally biased region" description="Low complexity" evidence="6">
    <location>
        <begin position="338"/>
        <end position="348"/>
    </location>
</feature>
<dbReference type="RefSeq" id="WP_114955364.1">
    <property type="nucleotide sequence ID" value="NZ_JBHSJF010000001.1"/>
</dbReference>
<dbReference type="SUPFAM" id="SSF47384">
    <property type="entry name" value="Homodimeric domain of signal transducing histidine kinase"/>
    <property type="match status" value="1"/>
</dbReference>
<dbReference type="SMART" id="SM00091">
    <property type="entry name" value="PAS"/>
    <property type="match status" value="4"/>
</dbReference>
<dbReference type="InterPro" id="IPR005467">
    <property type="entry name" value="His_kinase_dom"/>
</dbReference>
<evidence type="ECO:0000259" key="7">
    <source>
        <dbReference type="PROSITE" id="PS50109"/>
    </source>
</evidence>
<dbReference type="SUPFAM" id="SSF55785">
    <property type="entry name" value="PYP-like sensor domain (PAS domain)"/>
    <property type="match status" value="1"/>
</dbReference>
<gene>
    <name evidence="9" type="ORF">ACFPFW_00980</name>
</gene>
<dbReference type="Gene3D" id="1.10.287.130">
    <property type="match status" value="1"/>
</dbReference>
<feature type="compositionally biased region" description="Basic and acidic residues" evidence="6">
    <location>
        <begin position="256"/>
        <end position="273"/>
    </location>
</feature>
<dbReference type="InterPro" id="IPR003594">
    <property type="entry name" value="HATPase_dom"/>
</dbReference>
<dbReference type="Pfam" id="PF13188">
    <property type="entry name" value="PAS_8"/>
    <property type="match status" value="1"/>
</dbReference>
<dbReference type="SMART" id="SM00387">
    <property type="entry name" value="HATPase_c"/>
    <property type="match status" value="1"/>
</dbReference>
<dbReference type="Pfam" id="PF02518">
    <property type="entry name" value="HATPase_c"/>
    <property type="match status" value="1"/>
</dbReference>
<dbReference type="NCBIfam" id="TIGR00229">
    <property type="entry name" value="sensory_box"/>
    <property type="match status" value="1"/>
</dbReference>
<evidence type="ECO:0000256" key="6">
    <source>
        <dbReference type="SAM" id="MobiDB-lite"/>
    </source>
</evidence>
<dbReference type="PRINTS" id="PR00344">
    <property type="entry name" value="BCTRLSENSOR"/>
</dbReference>
<dbReference type="Proteomes" id="UP001595796">
    <property type="component" value="Unassembled WGS sequence"/>
</dbReference>
<evidence type="ECO:0000256" key="3">
    <source>
        <dbReference type="ARBA" id="ARBA00022553"/>
    </source>
</evidence>
<feature type="domain" description="PAS" evidence="8">
    <location>
        <begin position="456"/>
        <end position="526"/>
    </location>
</feature>
<keyword evidence="4" id="KW-0808">Transferase</keyword>
<comment type="caution">
    <text evidence="9">The sequence shown here is derived from an EMBL/GenBank/DDBJ whole genome shotgun (WGS) entry which is preliminary data.</text>
</comment>
<dbReference type="GO" id="GO:0016301">
    <property type="term" value="F:kinase activity"/>
    <property type="evidence" value="ECO:0007669"/>
    <property type="project" value="UniProtKB-KW"/>
</dbReference>
<dbReference type="InterPro" id="IPR036890">
    <property type="entry name" value="HATPase_C_sf"/>
</dbReference>
<dbReference type="PANTHER" id="PTHR43047">
    <property type="entry name" value="TWO-COMPONENT HISTIDINE PROTEIN KINASE"/>
    <property type="match status" value="1"/>
</dbReference>
<dbReference type="Pfam" id="PF00989">
    <property type="entry name" value="PAS"/>
    <property type="match status" value="1"/>
</dbReference>
<accession>A0ABV9YUM4</accession>
<feature type="region of interest" description="Disordered" evidence="6">
    <location>
        <begin position="245"/>
        <end position="350"/>
    </location>
</feature>
<dbReference type="EC" id="2.7.13.3" evidence="2"/>
<keyword evidence="10" id="KW-1185">Reference proteome</keyword>
<dbReference type="PROSITE" id="PS50109">
    <property type="entry name" value="HIS_KIN"/>
    <property type="match status" value="1"/>
</dbReference>
<name>A0ABV9YUM4_9HYPH</name>
<dbReference type="PROSITE" id="PS50112">
    <property type="entry name" value="PAS"/>
    <property type="match status" value="1"/>
</dbReference>
<evidence type="ECO:0000256" key="1">
    <source>
        <dbReference type="ARBA" id="ARBA00000085"/>
    </source>
</evidence>
<dbReference type="Gene3D" id="3.30.565.10">
    <property type="entry name" value="Histidine kinase-like ATPase, C-terminal domain"/>
    <property type="match status" value="1"/>
</dbReference>
<sequence length="823" mass="87825">MTDAPTISNLADHPRIAAFADSTAPAFAVSAESAELIWANPAAETLFGHDGMSTALSDQIALVLPFVRRTEQPSPLSLRLNGSNSLSPCHAELLEGVDGGPAVLFSADVANEIEAVPEASEAVRAEPVHLPSRFVWQSDQNGQLVLLSDEIAAALDHDLTLVGRTWNDLCSEFDIDKAGKLASALTRRDTWSGVSVDWPLGRTRRVPAELAGLPVFDRERTFLGFRGFAVIRGEEFDAIEVRAEAATGDPEQAETETVRAEQEVLPHEERHEPPPLLPSPILPFRQPLRPGLKPSEHNAFQEIGRALGDRGTPSPPAEAKRISSASVSWPAPQPANQATASEPSAPTASDDDALRVLGELPSGIVIHRLGTPLFANKAFLAMAGMPAVEDLALHGLDRLFEERADAPGKLNLRSANGTVQPVQSVLKTTRWEGAAASLLVVTPEPQLPSGGAETANERELRSILDTATDGVIVVDRNGRIASANRSAEALFGYEAAELEGRSFTLLFSAESHRAALDYLDGLQSNGVASVLNDGREVVGVARKGGAIPLFMTLGRIGGGEPKFCAVLKDLTQFKKTEEELRTAKEQAERANAHKSDFLARISHEIRTPLNAILGFTEVMMEERFGPVGGARYKEYLKDIHESGSHIISLVNDLLDLAKIEAGKLDLSFNSVNLNEVVSGAVSLMQPQANQNRVIIRTSVAPRMPNVVGDLRSLKQIALNLVSNAVKYTPAGGQVIVSTAITDLGQAVIRVRDTGLGMNEAEIAAALEPFRQLAPASGRGGSGLGLPLTKALVEANRATFAIQSAVGTGTLVEVIFPPTRVLAE</sequence>
<feature type="domain" description="Histidine kinase" evidence="7">
    <location>
        <begin position="600"/>
        <end position="819"/>
    </location>
</feature>
<evidence type="ECO:0000313" key="9">
    <source>
        <dbReference type="EMBL" id="MFC5066585.1"/>
    </source>
</evidence>
<evidence type="ECO:0000313" key="10">
    <source>
        <dbReference type="Proteomes" id="UP001595796"/>
    </source>
</evidence>
<proteinExistence type="predicted"/>
<dbReference type="EMBL" id="JBHSJF010000001">
    <property type="protein sequence ID" value="MFC5066585.1"/>
    <property type="molecule type" value="Genomic_DNA"/>
</dbReference>
<dbReference type="InterPro" id="IPR004358">
    <property type="entry name" value="Sig_transdc_His_kin-like_C"/>
</dbReference>